<dbReference type="Proteomes" id="UP001237642">
    <property type="component" value="Unassembled WGS sequence"/>
</dbReference>
<evidence type="ECO:0000256" key="1">
    <source>
        <dbReference type="SAM" id="MobiDB-lite"/>
    </source>
</evidence>
<dbReference type="AlphaFoldDB" id="A0AAD8NCM6"/>
<proteinExistence type="predicted"/>
<feature type="compositionally biased region" description="Acidic residues" evidence="1">
    <location>
        <begin position="17"/>
        <end position="44"/>
    </location>
</feature>
<feature type="compositionally biased region" description="Basic and acidic residues" evidence="1">
    <location>
        <begin position="1"/>
        <end position="16"/>
    </location>
</feature>
<evidence type="ECO:0000313" key="3">
    <source>
        <dbReference type="Proteomes" id="UP001237642"/>
    </source>
</evidence>
<organism evidence="2 3">
    <name type="scientific">Heracleum sosnowskyi</name>
    <dbReference type="NCBI Taxonomy" id="360622"/>
    <lineage>
        <taxon>Eukaryota</taxon>
        <taxon>Viridiplantae</taxon>
        <taxon>Streptophyta</taxon>
        <taxon>Embryophyta</taxon>
        <taxon>Tracheophyta</taxon>
        <taxon>Spermatophyta</taxon>
        <taxon>Magnoliopsida</taxon>
        <taxon>eudicotyledons</taxon>
        <taxon>Gunneridae</taxon>
        <taxon>Pentapetalae</taxon>
        <taxon>asterids</taxon>
        <taxon>campanulids</taxon>
        <taxon>Apiales</taxon>
        <taxon>Apiaceae</taxon>
        <taxon>Apioideae</taxon>
        <taxon>apioid superclade</taxon>
        <taxon>Tordylieae</taxon>
        <taxon>Tordyliinae</taxon>
        <taxon>Heracleum</taxon>
    </lineage>
</organism>
<dbReference type="EMBL" id="JAUIZM010000001">
    <property type="protein sequence ID" value="KAK1403501.1"/>
    <property type="molecule type" value="Genomic_DNA"/>
</dbReference>
<sequence>MVKTRSGIEVRLTQKDNDEDEFVNEDAVEEEQMETADEDDNAGEDDNVVTLYYGGHFVHVPYESFTSHVKKVRNDIDFENISMDELKLCFGVAIGEFDSLYFRTPELRIYLLNVESKPKLIELSKAVGYKIVLYVYHVSLPSDDSDSERDGYCYSDEEFAEIRKASGEEKKKMDEFEKESNLAEMYEMEFEDSDSDRGFYPSSEESDEEFCYANPLL</sequence>
<name>A0AAD8NCM6_9APIA</name>
<feature type="region of interest" description="Disordered" evidence="1">
    <location>
        <begin position="193"/>
        <end position="217"/>
    </location>
</feature>
<keyword evidence="3" id="KW-1185">Reference proteome</keyword>
<gene>
    <name evidence="2" type="ORF">POM88_003106</name>
</gene>
<accession>A0AAD8NCM6</accession>
<protein>
    <submittedName>
        <fullName evidence="2">Uncharacterized protein</fullName>
    </submittedName>
</protein>
<feature type="region of interest" description="Disordered" evidence="1">
    <location>
        <begin position="1"/>
        <end position="44"/>
    </location>
</feature>
<evidence type="ECO:0000313" key="2">
    <source>
        <dbReference type="EMBL" id="KAK1403501.1"/>
    </source>
</evidence>
<comment type="caution">
    <text evidence="2">The sequence shown here is derived from an EMBL/GenBank/DDBJ whole genome shotgun (WGS) entry which is preliminary data.</text>
</comment>
<reference evidence="2" key="1">
    <citation type="submission" date="2023-02" db="EMBL/GenBank/DDBJ databases">
        <title>Genome of toxic invasive species Heracleum sosnowskyi carries increased number of genes despite the absence of recent whole-genome duplications.</title>
        <authorList>
            <person name="Schelkunov M."/>
            <person name="Shtratnikova V."/>
            <person name="Makarenko M."/>
            <person name="Klepikova A."/>
            <person name="Omelchenko D."/>
            <person name="Novikova G."/>
            <person name="Obukhova E."/>
            <person name="Bogdanov V."/>
            <person name="Penin A."/>
            <person name="Logacheva M."/>
        </authorList>
    </citation>
    <scope>NUCLEOTIDE SEQUENCE</scope>
    <source>
        <strain evidence="2">Hsosn_3</strain>
        <tissue evidence="2">Leaf</tissue>
    </source>
</reference>
<reference evidence="2" key="2">
    <citation type="submission" date="2023-05" db="EMBL/GenBank/DDBJ databases">
        <authorList>
            <person name="Schelkunov M.I."/>
        </authorList>
    </citation>
    <scope>NUCLEOTIDE SEQUENCE</scope>
    <source>
        <strain evidence="2">Hsosn_3</strain>
        <tissue evidence="2">Leaf</tissue>
    </source>
</reference>